<gene>
    <name evidence="4" type="primary">20203905</name>
    <name evidence="3" type="ORF">HELRODRAFT_172085</name>
</gene>
<feature type="compositionally biased region" description="Basic and acidic residues" evidence="1">
    <location>
        <begin position="1"/>
        <end position="10"/>
    </location>
</feature>
<evidence type="ECO:0000259" key="2">
    <source>
        <dbReference type="PROSITE" id="PS50017"/>
    </source>
</evidence>
<accession>T1F506</accession>
<dbReference type="Proteomes" id="UP000015101">
    <property type="component" value="Unassembled WGS sequence"/>
</dbReference>
<dbReference type="HOGENOM" id="CLU_785904_0_0_1"/>
<dbReference type="GO" id="GO:0007165">
    <property type="term" value="P:signal transduction"/>
    <property type="evidence" value="ECO:0007669"/>
    <property type="project" value="InterPro"/>
</dbReference>
<proteinExistence type="predicted"/>
<feature type="domain" description="Death" evidence="2">
    <location>
        <begin position="254"/>
        <end position="353"/>
    </location>
</feature>
<feature type="region of interest" description="Disordered" evidence="1">
    <location>
        <begin position="1"/>
        <end position="72"/>
    </location>
</feature>
<dbReference type="AlphaFoldDB" id="T1F506"/>
<keyword evidence="5" id="KW-1185">Reference proteome</keyword>
<feature type="domain" description="Death" evidence="2">
    <location>
        <begin position="165"/>
        <end position="220"/>
    </location>
</feature>
<dbReference type="PROSITE" id="PS50017">
    <property type="entry name" value="DEATH_DOMAIN"/>
    <property type="match status" value="2"/>
</dbReference>
<evidence type="ECO:0000313" key="5">
    <source>
        <dbReference type="Proteomes" id="UP000015101"/>
    </source>
</evidence>
<reference evidence="5" key="1">
    <citation type="submission" date="2012-12" db="EMBL/GenBank/DDBJ databases">
        <authorList>
            <person name="Hellsten U."/>
            <person name="Grimwood J."/>
            <person name="Chapman J.A."/>
            <person name="Shapiro H."/>
            <person name="Aerts A."/>
            <person name="Otillar R.P."/>
            <person name="Terry A.Y."/>
            <person name="Boore J.L."/>
            <person name="Simakov O."/>
            <person name="Marletaz F."/>
            <person name="Cho S.-J."/>
            <person name="Edsinger-Gonzales E."/>
            <person name="Havlak P."/>
            <person name="Kuo D.-H."/>
            <person name="Larsson T."/>
            <person name="Lv J."/>
            <person name="Arendt D."/>
            <person name="Savage R."/>
            <person name="Osoegawa K."/>
            <person name="de Jong P."/>
            <person name="Lindberg D.R."/>
            <person name="Seaver E.C."/>
            <person name="Weisblat D.A."/>
            <person name="Putnam N.H."/>
            <person name="Grigoriev I.V."/>
            <person name="Rokhsar D.S."/>
        </authorList>
    </citation>
    <scope>NUCLEOTIDE SEQUENCE</scope>
</reference>
<evidence type="ECO:0000256" key="1">
    <source>
        <dbReference type="SAM" id="MobiDB-lite"/>
    </source>
</evidence>
<reference evidence="3 5" key="2">
    <citation type="journal article" date="2013" name="Nature">
        <title>Insights into bilaterian evolution from three spiralian genomes.</title>
        <authorList>
            <person name="Simakov O."/>
            <person name="Marletaz F."/>
            <person name="Cho S.J."/>
            <person name="Edsinger-Gonzales E."/>
            <person name="Havlak P."/>
            <person name="Hellsten U."/>
            <person name="Kuo D.H."/>
            <person name="Larsson T."/>
            <person name="Lv J."/>
            <person name="Arendt D."/>
            <person name="Savage R."/>
            <person name="Osoegawa K."/>
            <person name="de Jong P."/>
            <person name="Grimwood J."/>
            <person name="Chapman J.A."/>
            <person name="Shapiro H."/>
            <person name="Aerts A."/>
            <person name="Otillar R.P."/>
            <person name="Terry A.Y."/>
            <person name="Boore J.L."/>
            <person name="Grigoriev I.V."/>
            <person name="Lindberg D.R."/>
            <person name="Seaver E.C."/>
            <person name="Weisblat D.A."/>
            <person name="Putnam N.H."/>
            <person name="Rokhsar D.S."/>
        </authorList>
    </citation>
    <scope>NUCLEOTIDE SEQUENCE</scope>
</reference>
<name>T1F506_HELRO</name>
<dbReference type="GeneID" id="20203905"/>
<dbReference type="Pfam" id="PF00531">
    <property type="entry name" value="Death"/>
    <property type="match status" value="1"/>
</dbReference>
<dbReference type="CDD" id="cd01670">
    <property type="entry name" value="Death"/>
    <property type="match status" value="2"/>
</dbReference>
<feature type="compositionally biased region" description="Basic and acidic residues" evidence="1">
    <location>
        <begin position="35"/>
        <end position="49"/>
    </location>
</feature>
<feature type="compositionally biased region" description="Low complexity" evidence="1">
    <location>
        <begin position="11"/>
        <end position="20"/>
    </location>
</feature>
<sequence>MSDIQSKKDTTPTTTNNDNNIQEDSTPTKLTANQKKTENGGDCHDDKNADAAAATTTEPVEDELGNHGEDDVPIELGDLDLNSDLAALQQPQLDTHLAYIEEQFRRGFDERFSASKQQTSNKLWEDPMETMRTNKIFREVSRGLGCDWRPVFEELMSPFPKEILEMELGKISQNQPIIQGYKALTAWKELSGKSFLLMRLVDVLRNQNMDDIADVVVQIIDDDGSADGKSKPTKSSIARKKSDLSAPKSSTVLDNRRLLLIAKKIEGDYELLAKELGIPEDEVEEIKESEGSTYQGAFKVLWAWKESRPAAPVAATSAEGSGDAPPKSELEVLKEALVKVGKKDVAEHLESLK</sequence>
<dbReference type="InParanoid" id="T1F506"/>
<evidence type="ECO:0000313" key="4">
    <source>
        <dbReference type="EnsemblMetazoa" id="HelroP172085"/>
    </source>
</evidence>
<organism evidence="4 5">
    <name type="scientific">Helobdella robusta</name>
    <name type="common">Californian leech</name>
    <dbReference type="NCBI Taxonomy" id="6412"/>
    <lineage>
        <taxon>Eukaryota</taxon>
        <taxon>Metazoa</taxon>
        <taxon>Spiralia</taxon>
        <taxon>Lophotrochozoa</taxon>
        <taxon>Annelida</taxon>
        <taxon>Clitellata</taxon>
        <taxon>Hirudinea</taxon>
        <taxon>Rhynchobdellida</taxon>
        <taxon>Glossiphoniidae</taxon>
        <taxon>Helobdella</taxon>
    </lineage>
</organism>
<dbReference type="OrthoDB" id="6318506at2759"/>
<dbReference type="InterPro" id="IPR011029">
    <property type="entry name" value="DEATH-like_dom_sf"/>
</dbReference>
<dbReference type="RefSeq" id="XP_009017002.1">
    <property type="nucleotide sequence ID" value="XM_009018754.1"/>
</dbReference>
<dbReference type="CTD" id="20203905"/>
<evidence type="ECO:0000313" key="3">
    <source>
        <dbReference type="EMBL" id="ESO05069.1"/>
    </source>
</evidence>
<dbReference type="EMBL" id="AMQM01004032">
    <property type="status" value="NOT_ANNOTATED_CDS"/>
    <property type="molecule type" value="Genomic_DNA"/>
</dbReference>
<dbReference type="EnsemblMetazoa" id="HelroT172085">
    <property type="protein sequence ID" value="HelroP172085"/>
    <property type="gene ID" value="HelroG172085"/>
</dbReference>
<feature type="compositionally biased region" description="Polar residues" evidence="1">
    <location>
        <begin position="22"/>
        <end position="34"/>
    </location>
</feature>
<dbReference type="Gene3D" id="1.10.533.10">
    <property type="entry name" value="Death Domain, Fas"/>
    <property type="match status" value="2"/>
</dbReference>
<dbReference type="SUPFAM" id="SSF47986">
    <property type="entry name" value="DEATH domain"/>
    <property type="match status" value="2"/>
</dbReference>
<dbReference type="KEGG" id="hro:HELRODRAFT_172085"/>
<reference evidence="4" key="3">
    <citation type="submission" date="2015-06" db="UniProtKB">
        <authorList>
            <consortium name="EnsemblMetazoa"/>
        </authorList>
    </citation>
    <scope>IDENTIFICATION</scope>
</reference>
<dbReference type="EMBL" id="KB096411">
    <property type="protein sequence ID" value="ESO05069.1"/>
    <property type="molecule type" value="Genomic_DNA"/>
</dbReference>
<dbReference type="InterPro" id="IPR000488">
    <property type="entry name" value="Death_dom"/>
</dbReference>
<protein>
    <recommendedName>
        <fullName evidence="2">Death domain-containing protein</fullName>
    </recommendedName>
</protein>